<sequence>MTRRLLHGTPKCCCCCCFLLLFLFVVVVSCCCCFFLLLLLLFLLLLLCLLLLLVLFTRRGFLACVVSCLEFALSVCLSNQQFGGWHFCVCVSRLCHIVFHTDAYKYYLCRFPANAPPVSSRNWATIHPC</sequence>
<evidence type="ECO:0000313" key="2">
    <source>
        <dbReference type="EMBL" id="CAE8709247.1"/>
    </source>
</evidence>
<keyword evidence="1" id="KW-0472">Membrane</keyword>
<proteinExistence type="predicted"/>
<feature type="transmembrane region" description="Helical" evidence="1">
    <location>
        <begin position="39"/>
        <end position="57"/>
    </location>
</feature>
<organism evidence="2 3">
    <name type="scientific">Polarella glacialis</name>
    <name type="common">Dinoflagellate</name>
    <dbReference type="NCBI Taxonomy" id="89957"/>
    <lineage>
        <taxon>Eukaryota</taxon>
        <taxon>Sar</taxon>
        <taxon>Alveolata</taxon>
        <taxon>Dinophyceae</taxon>
        <taxon>Suessiales</taxon>
        <taxon>Suessiaceae</taxon>
        <taxon>Polarella</taxon>
    </lineage>
</organism>
<keyword evidence="1" id="KW-1133">Transmembrane helix</keyword>
<evidence type="ECO:0000256" key="1">
    <source>
        <dbReference type="SAM" id="Phobius"/>
    </source>
</evidence>
<name>A0A813KTT6_POLGL</name>
<comment type="caution">
    <text evidence="2">The sequence shown here is derived from an EMBL/GenBank/DDBJ whole genome shotgun (WGS) entry which is preliminary data.</text>
</comment>
<protein>
    <submittedName>
        <fullName evidence="2">Uncharacterized protein</fullName>
    </submittedName>
</protein>
<gene>
    <name evidence="2" type="ORF">PGLA2088_LOCUS35349</name>
</gene>
<reference evidence="2" key="1">
    <citation type="submission" date="2021-02" db="EMBL/GenBank/DDBJ databases">
        <authorList>
            <person name="Dougan E. K."/>
            <person name="Rhodes N."/>
            <person name="Thang M."/>
            <person name="Chan C."/>
        </authorList>
    </citation>
    <scope>NUCLEOTIDE SEQUENCE</scope>
</reference>
<dbReference type="AlphaFoldDB" id="A0A813KTT6"/>
<evidence type="ECO:0000313" key="3">
    <source>
        <dbReference type="Proteomes" id="UP000626109"/>
    </source>
</evidence>
<dbReference type="Proteomes" id="UP000626109">
    <property type="component" value="Unassembled WGS sequence"/>
</dbReference>
<dbReference type="EMBL" id="CAJNNW010031820">
    <property type="protein sequence ID" value="CAE8709247.1"/>
    <property type="molecule type" value="Genomic_DNA"/>
</dbReference>
<accession>A0A813KTT6</accession>
<keyword evidence="1" id="KW-0812">Transmembrane</keyword>
<dbReference type="PROSITE" id="PS51257">
    <property type="entry name" value="PROKAR_LIPOPROTEIN"/>
    <property type="match status" value="1"/>
</dbReference>